<keyword evidence="2" id="KW-1185">Reference proteome</keyword>
<reference evidence="2" key="1">
    <citation type="journal article" date="2017" name="Nat. Commun.">
        <title>The North American bullfrog draft genome provides insight into hormonal regulation of long noncoding RNA.</title>
        <authorList>
            <person name="Hammond S.A."/>
            <person name="Warren R.L."/>
            <person name="Vandervalk B.P."/>
            <person name="Kucuk E."/>
            <person name="Khan H."/>
            <person name="Gibb E.A."/>
            <person name="Pandoh P."/>
            <person name="Kirk H."/>
            <person name="Zhao Y."/>
            <person name="Jones M."/>
            <person name="Mungall A.J."/>
            <person name="Coope R."/>
            <person name="Pleasance S."/>
            <person name="Moore R.A."/>
            <person name="Holt R.A."/>
            <person name="Round J.M."/>
            <person name="Ohora S."/>
            <person name="Walle B.V."/>
            <person name="Veldhoen N."/>
            <person name="Helbing C.C."/>
            <person name="Birol I."/>
        </authorList>
    </citation>
    <scope>NUCLEOTIDE SEQUENCE [LARGE SCALE GENOMIC DNA]</scope>
</reference>
<dbReference type="AlphaFoldDB" id="A0A2G9R9M9"/>
<protein>
    <submittedName>
        <fullName evidence="1">Uncharacterized protein</fullName>
    </submittedName>
</protein>
<sequence>MCIFRGDGSESVRLSEIYSKLEEIEADKAPARASVVLAGLGFKHTMQQQMTKLTNVHITMVGLLEQNIFAPVPVAEGY</sequence>
<accession>A0A2G9R9M9</accession>
<evidence type="ECO:0000313" key="2">
    <source>
        <dbReference type="Proteomes" id="UP000228934"/>
    </source>
</evidence>
<name>A0A2G9R9M9_AQUCT</name>
<gene>
    <name evidence="1" type="ORF">AB205_0143970</name>
</gene>
<organism evidence="1 2">
    <name type="scientific">Aquarana catesbeiana</name>
    <name type="common">American bullfrog</name>
    <name type="synonym">Rana catesbeiana</name>
    <dbReference type="NCBI Taxonomy" id="8400"/>
    <lineage>
        <taxon>Eukaryota</taxon>
        <taxon>Metazoa</taxon>
        <taxon>Chordata</taxon>
        <taxon>Craniata</taxon>
        <taxon>Vertebrata</taxon>
        <taxon>Euteleostomi</taxon>
        <taxon>Amphibia</taxon>
        <taxon>Batrachia</taxon>
        <taxon>Anura</taxon>
        <taxon>Neobatrachia</taxon>
        <taxon>Ranoidea</taxon>
        <taxon>Ranidae</taxon>
        <taxon>Aquarana</taxon>
    </lineage>
</organism>
<dbReference type="EMBL" id="KV957832">
    <property type="protein sequence ID" value="PIO24576.1"/>
    <property type="molecule type" value="Genomic_DNA"/>
</dbReference>
<proteinExistence type="predicted"/>
<dbReference type="OrthoDB" id="2110130at2759"/>
<evidence type="ECO:0000313" key="1">
    <source>
        <dbReference type="EMBL" id="PIO24576.1"/>
    </source>
</evidence>
<dbReference type="Proteomes" id="UP000228934">
    <property type="component" value="Unassembled WGS sequence"/>
</dbReference>